<organism evidence="2 3">
    <name type="scientific">[Pantoea] beijingensis</name>
    <dbReference type="NCBI Taxonomy" id="1324864"/>
    <lineage>
        <taxon>Bacteria</taxon>
        <taxon>Pseudomonadati</taxon>
        <taxon>Pseudomonadota</taxon>
        <taxon>Gammaproteobacteria</taxon>
        <taxon>Enterobacterales</taxon>
        <taxon>Erwiniaceae</taxon>
        <taxon>Erwinia</taxon>
    </lineage>
</organism>
<dbReference type="RefSeq" id="WP_128179060.1">
    <property type="nucleotide sequence ID" value="NZ_CP071409.1"/>
</dbReference>
<comment type="caution">
    <text evidence="2">The sequence shown here is derived from an EMBL/GenBank/DDBJ whole genome shotgun (WGS) entry which is preliminary data.</text>
</comment>
<evidence type="ECO:0008006" key="4">
    <source>
        <dbReference type="Google" id="ProtNLM"/>
    </source>
</evidence>
<gene>
    <name evidence="2" type="ORF">ED28_16165</name>
</gene>
<evidence type="ECO:0000313" key="3">
    <source>
        <dbReference type="Proteomes" id="UP000288794"/>
    </source>
</evidence>
<proteinExistence type="predicted"/>
<keyword evidence="3" id="KW-1185">Reference proteome</keyword>
<evidence type="ECO:0000313" key="2">
    <source>
        <dbReference type="EMBL" id="RWR00983.1"/>
    </source>
</evidence>
<evidence type="ECO:0000256" key="1">
    <source>
        <dbReference type="SAM" id="Coils"/>
    </source>
</evidence>
<accession>A0A443IA95</accession>
<keyword evidence="1" id="KW-0175">Coiled coil</keyword>
<dbReference type="EMBL" id="JMEE01000044">
    <property type="protein sequence ID" value="RWR00983.1"/>
    <property type="molecule type" value="Genomic_DNA"/>
</dbReference>
<name>A0A443IA95_9GAMM</name>
<sequence>MRRHIDPETPPEPDLQAEELQRILKILLPIRKQRLSRSERVQRAEAAKLVACDRALIEGEQQLVGQRQEYRTVNTMVEEQYVGRTEALSTLRNVLNKEQTSHQMVLQQEIHLVQLDADRQQQQQKNENAQRDVALRQREVEKVEYLLQQHQGNNS</sequence>
<dbReference type="Proteomes" id="UP000288794">
    <property type="component" value="Unassembled WGS sequence"/>
</dbReference>
<feature type="coiled-coil region" evidence="1">
    <location>
        <begin position="112"/>
        <end position="139"/>
    </location>
</feature>
<protein>
    <recommendedName>
        <fullName evidence="4">Type III secretion protein</fullName>
    </recommendedName>
</protein>
<dbReference type="AlphaFoldDB" id="A0A443IA95"/>
<reference evidence="2 3" key="1">
    <citation type="submission" date="2014-04" db="EMBL/GenBank/DDBJ databases">
        <title>Draft genome sequence of Pantoea beijingensis strain LMG 27579, an emerging pathogen to Pleurotus eryngii with potential industrial application.</title>
        <authorList>
            <person name="Xu F."/>
            <person name="Liu Y."/>
            <person name="Wang S."/>
            <person name="Yin Y."/>
            <person name="Ma Y."/>
            <person name="Zhao S."/>
            <person name="Rong C."/>
        </authorList>
    </citation>
    <scope>NUCLEOTIDE SEQUENCE [LARGE SCALE GENOMIC DNA]</scope>
    <source>
        <strain evidence="2 3">LMG 27579</strain>
    </source>
</reference>